<protein>
    <submittedName>
        <fullName evidence="1">Uncharacterized protein</fullName>
    </submittedName>
</protein>
<accession>A0A3M7R9D0</accession>
<name>A0A3M7R9D0_BRAPC</name>
<dbReference type="AlphaFoldDB" id="A0A3M7R9D0"/>
<sequence length="98" mass="11686">MKFYENLLKKLRKFKFSKKSSKTLNFRLFFSRFTFFGNFGYFTLINGSLTSTLGAFNNTYIRLLTYFVKDFYINQFLLTKNLASKIHLSIMTNITKKN</sequence>
<dbReference type="Proteomes" id="UP000276133">
    <property type="component" value="Unassembled WGS sequence"/>
</dbReference>
<evidence type="ECO:0000313" key="1">
    <source>
        <dbReference type="EMBL" id="RNA20024.1"/>
    </source>
</evidence>
<organism evidence="1 2">
    <name type="scientific">Brachionus plicatilis</name>
    <name type="common">Marine rotifer</name>
    <name type="synonym">Brachionus muelleri</name>
    <dbReference type="NCBI Taxonomy" id="10195"/>
    <lineage>
        <taxon>Eukaryota</taxon>
        <taxon>Metazoa</taxon>
        <taxon>Spiralia</taxon>
        <taxon>Gnathifera</taxon>
        <taxon>Rotifera</taxon>
        <taxon>Eurotatoria</taxon>
        <taxon>Monogononta</taxon>
        <taxon>Pseudotrocha</taxon>
        <taxon>Ploima</taxon>
        <taxon>Brachionidae</taxon>
        <taxon>Brachionus</taxon>
    </lineage>
</organism>
<dbReference type="EMBL" id="REGN01003930">
    <property type="protein sequence ID" value="RNA20024.1"/>
    <property type="molecule type" value="Genomic_DNA"/>
</dbReference>
<keyword evidence="2" id="KW-1185">Reference proteome</keyword>
<comment type="caution">
    <text evidence="1">The sequence shown here is derived from an EMBL/GenBank/DDBJ whole genome shotgun (WGS) entry which is preliminary data.</text>
</comment>
<proteinExistence type="predicted"/>
<gene>
    <name evidence="1" type="ORF">BpHYR1_010046</name>
</gene>
<evidence type="ECO:0000313" key="2">
    <source>
        <dbReference type="Proteomes" id="UP000276133"/>
    </source>
</evidence>
<reference evidence="1 2" key="1">
    <citation type="journal article" date="2018" name="Sci. Rep.">
        <title>Genomic signatures of local adaptation to the degree of environmental predictability in rotifers.</title>
        <authorList>
            <person name="Franch-Gras L."/>
            <person name="Hahn C."/>
            <person name="Garcia-Roger E.M."/>
            <person name="Carmona M.J."/>
            <person name="Serra M."/>
            <person name="Gomez A."/>
        </authorList>
    </citation>
    <scope>NUCLEOTIDE SEQUENCE [LARGE SCALE GENOMIC DNA]</scope>
    <source>
        <strain evidence="1">HYR1</strain>
    </source>
</reference>